<comment type="caution">
    <text evidence="1">The sequence shown here is derived from an EMBL/GenBank/DDBJ whole genome shotgun (WGS) entry which is preliminary data.</text>
</comment>
<accession>A0ABS8WQS6</accession>
<keyword evidence="2" id="KW-1185">Reference proteome</keyword>
<feature type="non-terminal residue" evidence="1">
    <location>
        <position position="1"/>
    </location>
</feature>
<sequence length="57" mass="6419">AVASLKVPGGCFNDPFHHSPKAETIQTWLLKRWQVKADLCVSLISHNTFSSFHPDKK</sequence>
<dbReference type="Proteomes" id="UP000823775">
    <property type="component" value="Unassembled WGS sequence"/>
</dbReference>
<reference evidence="1 2" key="1">
    <citation type="journal article" date="2021" name="BMC Genomics">
        <title>Datura genome reveals duplications of psychoactive alkaloid biosynthetic genes and high mutation rate following tissue culture.</title>
        <authorList>
            <person name="Rajewski A."/>
            <person name="Carter-House D."/>
            <person name="Stajich J."/>
            <person name="Litt A."/>
        </authorList>
    </citation>
    <scope>NUCLEOTIDE SEQUENCE [LARGE SCALE GENOMIC DNA]</scope>
    <source>
        <strain evidence="1">AR-01</strain>
    </source>
</reference>
<evidence type="ECO:0000313" key="2">
    <source>
        <dbReference type="Proteomes" id="UP000823775"/>
    </source>
</evidence>
<gene>
    <name evidence="1" type="ORF">HAX54_050929</name>
</gene>
<proteinExistence type="predicted"/>
<dbReference type="EMBL" id="JACEIK010008976">
    <property type="protein sequence ID" value="MCE3051828.1"/>
    <property type="molecule type" value="Genomic_DNA"/>
</dbReference>
<name>A0ABS8WQS6_DATST</name>
<protein>
    <submittedName>
        <fullName evidence="1">Uncharacterized protein</fullName>
    </submittedName>
</protein>
<organism evidence="1 2">
    <name type="scientific">Datura stramonium</name>
    <name type="common">Jimsonweed</name>
    <name type="synonym">Common thornapple</name>
    <dbReference type="NCBI Taxonomy" id="4076"/>
    <lineage>
        <taxon>Eukaryota</taxon>
        <taxon>Viridiplantae</taxon>
        <taxon>Streptophyta</taxon>
        <taxon>Embryophyta</taxon>
        <taxon>Tracheophyta</taxon>
        <taxon>Spermatophyta</taxon>
        <taxon>Magnoliopsida</taxon>
        <taxon>eudicotyledons</taxon>
        <taxon>Gunneridae</taxon>
        <taxon>Pentapetalae</taxon>
        <taxon>asterids</taxon>
        <taxon>lamiids</taxon>
        <taxon>Solanales</taxon>
        <taxon>Solanaceae</taxon>
        <taxon>Solanoideae</taxon>
        <taxon>Datureae</taxon>
        <taxon>Datura</taxon>
    </lineage>
</organism>
<evidence type="ECO:0000313" key="1">
    <source>
        <dbReference type="EMBL" id="MCE3051828.1"/>
    </source>
</evidence>